<protein>
    <submittedName>
        <fullName evidence="3">HXXXD-type acyl-transferase family protein</fullName>
    </submittedName>
</protein>
<dbReference type="Proteomes" id="UP000436088">
    <property type="component" value="Unassembled WGS sequence"/>
</dbReference>
<dbReference type="PANTHER" id="PTHR31625">
    <property type="match status" value="1"/>
</dbReference>
<keyword evidence="4" id="KW-1185">Reference proteome</keyword>
<sequence length="426" mass="46828">MKIFEVTRVTPPSNSPESATELCLPLTFYDLYWFKFPPVERLFFNQLNELTPACFNSVILPKLKRSLSLTLLHYLPVASNLKWPPDQPKPVVLYTPNDGVPLTVAESSADFNLLSSNGIHDAVELHPFKPELITSDASTSTIALQITLFPNIGFCIGITAHHVVLDGKTATMFIKSWAYICNEGNQDNSTLPLELTPFFDRSVLKGPDGLDMLYLDQWLAMSGSDSNKKSLKITTIPDTGKDLHLSTFVLTYAYVTTCMVKARGGDGDGSVLGFVVDCRSRLNPPVPENYFGNCNRGAFEVAKARDFLGEQGFVYAVEKVSGMVQALMEKGVLEGIENNLVISLDIFKQMAESEVQVITVAGSPRFGVYGTDFGWGKPLKVVIVSIDKSEAFSMAESRDGTGGVEVGVALKKHDMEKFSSLFLKHV</sequence>
<evidence type="ECO:0000256" key="1">
    <source>
        <dbReference type="ARBA" id="ARBA00022679"/>
    </source>
</evidence>
<reference evidence="3" key="1">
    <citation type="submission" date="2019-09" db="EMBL/GenBank/DDBJ databases">
        <title>Draft genome information of white flower Hibiscus syriacus.</title>
        <authorList>
            <person name="Kim Y.-M."/>
        </authorList>
    </citation>
    <scope>NUCLEOTIDE SEQUENCE [LARGE SCALE GENOMIC DNA]</scope>
    <source>
        <strain evidence="3">YM2019G1</strain>
    </source>
</reference>
<dbReference type="AlphaFoldDB" id="A0A6A3ASK3"/>
<accession>A0A6A3ASK3</accession>
<dbReference type="InterPro" id="IPR051504">
    <property type="entry name" value="Plant_metabolite_acyltrans"/>
</dbReference>
<proteinExistence type="predicted"/>
<dbReference type="EMBL" id="VEPZ02000967">
    <property type="protein sequence ID" value="KAE8706753.1"/>
    <property type="molecule type" value="Genomic_DNA"/>
</dbReference>
<evidence type="ECO:0000313" key="3">
    <source>
        <dbReference type="EMBL" id="KAE8706753.1"/>
    </source>
</evidence>
<evidence type="ECO:0000313" key="4">
    <source>
        <dbReference type="Proteomes" id="UP000436088"/>
    </source>
</evidence>
<keyword evidence="1" id="KW-0808">Transferase</keyword>
<organism evidence="3 4">
    <name type="scientific">Hibiscus syriacus</name>
    <name type="common">Rose of Sharon</name>
    <dbReference type="NCBI Taxonomy" id="106335"/>
    <lineage>
        <taxon>Eukaryota</taxon>
        <taxon>Viridiplantae</taxon>
        <taxon>Streptophyta</taxon>
        <taxon>Embryophyta</taxon>
        <taxon>Tracheophyta</taxon>
        <taxon>Spermatophyta</taxon>
        <taxon>Magnoliopsida</taxon>
        <taxon>eudicotyledons</taxon>
        <taxon>Gunneridae</taxon>
        <taxon>Pentapetalae</taxon>
        <taxon>rosids</taxon>
        <taxon>malvids</taxon>
        <taxon>Malvales</taxon>
        <taxon>Malvaceae</taxon>
        <taxon>Malvoideae</taxon>
        <taxon>Hibiscus</taxon>
    </lineage>
</organism>
<dbReference type="SUPFAM" id="SSF52777">
    <property type="entry name" value="CoA-dependent acyltransferases"/>
    <property type="match status" value="1"/>
</dbReference>
<keyword evidence="2" id="KW-0012">Acyltransferase</keyword>
<dbReference type="InterPro" id="IPR023213">
    <property type="entry name" value="CAT-like_dom_sf"/>
</dbReference>
<dbReference type="GO" id="GO:0016747">
    <property type="term" value="F:acyltransferase activity, transferring groups other than amino-acyl groups"/>
    <property type="evidence" value="ECO:0007669"/>
    <property type="project" value="UniProtKB-ARBA"/>
</dbReference>
<dbReference type="Gene3D" id="3.30.559.10">
    <property type="entry name" value="Chloramphenicol acetyltransferase-like domain"/>
    <property type="match status" value="2"/>
</dbReference>
<comment type="caution">
    <text evidence="3">The sequence shown here is derived from an EMBL/GenBank/DDBJ whole genome shotgun (WGS) entry which is preliminary data.</text>
</comment>
<dbReference type="Pfam" id="PF02458">
    <property type="entry name" value="Transferase"/>
    <property type="match status" value="1"/>
</dbReference>
<gene>
    <name evidence="3" type="ORF">F3Y22_tig00110388pilonHSYRG00194</name>
</gene>
<evidence type="ECO:0000256" key="2">
    <source>
        <dbReference type="ARBA" id="ARBA00023315"/>
    </source>
</evidence>
<name>A0A6A3ASK3_HIBSY</name>